<dbReference type="Pfam" id="PF13359">
    <property type="entry name" value="DDE_Tnp_4"/>
    <property type="match status" value="1"/>
</dbReference>
<dbReference type="Proteomes" id="UP000653454">
    <property type="component" value="Unassembled WGS sequence"/>
</dbReference>
<gene>
    <name evidence="4" type="ORF">PLXY2_LOCUS2107</name>
</gene>
<dbReference type="InterPro" id="IPR027806">
    <property type="entry name" value="HARBI1_dom"/>
</dbReference>
<keyword evidence="5" id="KW-1185">Reference proteome</keyword>
<evidence type="ECO:0000256" key="1">
    <source>
        <dbReference type="ARBA" id="ARBA00001968"/>
    </source>
</evidence>
<comment type="caution">
    <text evidence="4">The sequence shown here is derived from an EMBL/GenBank/DDBJ whole genome shotgun (WGS) entry which is preliminary data.</text>
</comment>
<proteinExistence type="predicted"/>
<dbReference type="GO" id="GO:0046872">
    <property type="term" value="F:metal ion binding"/>
    <property type="evidence" value="ECO:0007669"/>
    <property type="project" value="UniProtKB-KW"/>
</dbReference>
<evidence type="ECO:0000259" key="3">
    <source>
        <dbReference type="Pfam" id="PF13359"/>
    </source>
</evidence>
<dbReference type="AlphaFoldDB" id="A0A8S4DDA0"/>
<name>A0A8S4DDA0_PLUXY</name>
<comment type="cofactor">
    <cofactor evidence="1">
        <name>a divalent metal cation</name>
        <dbReference type="ChEBI" id="CHEBI:60240"/>
    </cofactor>
</comment>
<dbReference type="EMBL" id="CAJHNJ030000005">
    <property type="protein sequence ID" value="CAG9097979.1"/>
    <property type="molecule type" value="Genomic_DNA"/>
</dbReference>
<feature type="domain" description="DDE Tnp4" evidence="3">
    <location>
        <begin position="2"/>
        <end position="108"/>
    </location>
</feature>
<accession>A0A8S4DDA0</accession>
<evidence type="ECO:0000256" key="2">
    <source>
        <dbReference type="ARBA" id="ARBA00022723"/>
    </source>
</evidence>
<keyword evidence="2" id="KW-0479">Metal-binding</keyword>
<organism evidence="4 5">
    <name type="scientific">Plutella xylostella</name>
    <name type="common">Diamondback moth</name>
    <name type="synonym">Plutella maculipennis</name>
    <dbReference type="NCBI Taxonomy" id="51655"/>
    <lineage>
        <taxon>Eukaryota</taxon>
        <taxon>Metazoa</taxon>
        <taxon>Ecdysozoa</taxon>
        <taxon>Arthropoda</taxon>
        <taxon>Hexapoda</taxon>
        <taxon>Insecta</taxon>
        <taxon>Pterygota</taxon>
        <taxon>Neoptera</taxon>
        <taxon>Endopterygota</taxon>
        <taxon>Lepidoptera</taxon>
        <taxon>Glossata</taxon>
        <taxon>Ditrysia</taxon>
        <taxon>Yponomeutoidea</taxon>
        <taxon>Plutellidae</taxon>
        <taxon>Plutella</taxon>
    </lineage>
</organism>
<evidence type="ECO:0000313" key="4">
    <source>
        <dbReference type="EMBL" id="CAG9097979.1"/>
    </source>
</evidence>
<evidence type="ECO:0000313" key="5">
    <source>
        <dbReference type="Proteomes" id="UP000653454"/>
    </source>
</evidence>
<sequence>MEIFDIVVRWPGSVHDSRIYANCRFSMRLQEGDLAGSGILLGDGGYAQTQIMFTPVPNPDTPEKQRYNRAQISTRNVIERVNGVLKRRFACLNRKLQNSLENSCHIIVA</sequence>
<reference evidence="4" key="1">
    <citation type="submission" date="2020-11" db="EMBL/GenBank/DDBJ databases">
        <authorList>
            <person name="Whiteford S."/>
        </authorList>
    </citation>
    <scope>NUCLEOTIDE SEQUENCE</scope>
</reference>
<protein>
    <submittedName>
        <fullName evidence="4">(diamondback moth) hypothetical protein</fullName>
    </submittedName>
</protein>